<accession>F7ZGP8</accession>
<dbReference type="InterPro" id="IPR017750">
    <property type="entry name" value="ATPase_T1SS"/>
</dbReference>
<dbReference type="InterPro" id="IPR011527">
    <property type="entry name" value="ABC1_TM_dom"/>
</dbReference>
<protein>
    <submittedName>
        <fullName evidence="12">ABC transporter ATP-binding protein</fullName>
    </submittedName>
</protein>
<feature type="domain" description="ABC transmembrane type-1" evidence="10">
    <location>
        <begin position="207"/>
        <end position="480"/>
    </location>
</feature>
<evidence type="ECO:0000256" key="2">
    <source>
        <dbReference type="ARBA" id="ARBA00022692"/>
    </source>
</evidence>
<name>F7ZGP8_ROSLO</name>
<dbReference type="Gene3D" id="3.40.50.300">
    <property type="entry name" value="P-loop containing nucleotide triphosphate hydrolases"/>
    <property type="match status" value="1"/>
</dbReference>
<dbReference type="PANTHER" id="PTHR24221:SF248">
    <property type="entry name" value="ABC TRANSPORTER TRANSMEMBRANE REGION"/>
    <property type="match status" value="1"/>
</dbReference>
<evidence type="ECO:0000259" key="11">
    <source>
        <dbReference type="PROSITE" id="PS50990"/>
    </source>
</evidence>
<organism evidence="12 13">
    <name type="scientific">Roseobacter litoralis (strain ATCC 49566 / DSM 6996 / JCM 21268 / NBRC 15278 / OCh 149)</name>
    <dbReference type="NCBI Taxonomy" id="391595"/>
    <lineage>
        <taxon>Bacteria</taxon>
        <taxon>Pseudomonadati</taxon>
        <taxon>Pseudomonadota</taxon>
        <taxon>Alphaproteobacteria</taxon>
        <taxon>Rhodobacterales</taxon>
        <taxon>Roseobacteraceae</taxon>
        <taxon>Roseobacter</taxon>
    </lineage>
</organism>
<dbReference type="Gene3D" id="3.90.70.10">
    <property type="entry name" value="Cysteine proteinases"/>
    <property type="match status" value="1"/>
</dbReference>
<feature type="transmembrane region" description="Helical" evidence="8">
    <location>
        <begin position="422"/>
        <end position="450"/>
    </location>
</feature>
<evidence type="ECO:0000256" key="8">
    <source>
        <dbReference type="SAM" id="Phobius"/>
    </source>
</evidence>
<dbReference type="Proteomes" id="UP000001353">
    <property type="component" value="Chromosome"/>
</dbReference>
<feature type="transmembrane region" description="Helical" evidence="8">
    <location>
        <begin position="236"/>
        <end position="258"/>
    </location>
</feature>
<keyword evidence="5 8" id="KW-1133">Transmembrane helix</keyword>
<gene>
    <name evidence="12" type="ordered locus">RLO149_c003180</name>
</gene>
<dbReference type="PROSITE" id="PS50990">
    <property type="entry name" value="PEPTIDASE_C39"/>
    <property type="match status" value="1"/>
</dbReference>
<dbReference type="GO" id="GO:0008233">
    <property type="term" value="F:peptidase activity"/>
    <property type="evidence" value="ECO:0007669"/>
    <property type="project" value="InterPro"/>
</dbReference>
<dbReference type="AlphaFoldDB" id="F7ZGP8"/>
<dbReference type="EMBL" id="CP002623">
    <property type="protein sequence ID" value="AEI92348.1"/>
    <property type="molecule type" value="Genomic_DNA"/>
</dbReference>
<feature type="domain" description="Peptidase C39" evidence="11">
    <location>
        <begin position="50"/>
        <end position="173"/>
    </location>
</feature>
<dbReference type="Gene3D" id="1.20.1560.10">
    <property type="entry name" value="ABC transporter type 1, transmembrane domain"/>
    <property type="match status" value="1"/>
</dbReference>
<sequence length="756" mass="80905">MTADRRAHISTPDKPAKSRVARITTGSGAEAKAQEIVAKVTRSNLDWALQASPVDPLAASVVEAMRISGTDIAVEVLTGGLGLPADGRLSPELAVSAAERHGMRARLERRRLSDIDPGEYPVVLLLRGRDACVLTARNEDETYSVLRPSQASDTLKITQKALLDVYAGHVILLQRQAETLGDTKLATSSGHWLWGALRPFWPEYMQVVLASVLINFLALAVPLFTMNVYDRVFPNAAIITLWSLVAGVGLALGFDALLKLLRSGIIDRIGRKVDASVSSSVFRHVSNLRLDEDVPPSGSLMNTLKDYEQVADFFSSQTLSHLIDLAFAVLFIALIYYIGGPLAYPPALALGFVMLMGLIILRPLRGASEHNRATGGAKTLVASEAVSELETLKAVAGHNRMQSRWERQSADAAMTQAKSRRLATLATTLTALATQASSIGIVVIGVYLALEGQITMGAVIAAMILSGRALAPTAAVTGLFVRGSFAISTLQSLGKLMNQRSDADGRGRTINTTDRSGEIELKDVSLNYQGAVVPALKNVSLKVPAGSHIGIIGPIGAGKTSLTRVMAGLWPPTDGLILLDGLNTRQIAPETLRRFVQLVPQEAVLFTGTLAENIAFGVPGARDEDILRAARDAGVDRIAASHPDGFGMQITERGRNLSGGQRQMIALARALLPQPRVLILDEPTSAMDMQSEMLFIDGVERALARKPMTLVVSTHRMALMRLVTHVAVMTSGTLRSYGPRDEVLSSLKEAGKGAPS</sequence>
<dbReference type="GO" id="GO:0005886">
    <property type="term" value="C:plasma membrane"/>
    <property type="evidence" value="ECO:0007669"/>
    <property type="project" value="UniProtKB-SubCell"/>
</dbReference>
<keyword evidence="3" id="KW-0547">Nucleotide-binding</keyword>
<keyword evidence="4 12" id="KW-0067">ATP-binding</keyword>
<evidence type="ECO:0000313" key="12">
    <source>
        <dbReference type="EMBL" id="AEI92348.1"/>
    </source>
</evidence>
<feature type="transmembrane region" description="Helical" evidence="8">
    <location>
        <begin position="344"/>
        <end position="364"/>
    </location>
</feature>
<dbReference type="GO" id="GO:0034040">
    <property type="term" value="F:ATPase-coupled lipid transmembrane transporter activity"/>
    <property type="evidence" value="ECO:0007669"/>
    <property type="project" value="TreeGrafter"/>
</dbReference>
<feature type="region of interest" description="Disordered" evidence="7">
    <location>
        <begin position="1"/>
        <end position="25"/>
    </location>
</feature>
<dbReference type="RefSeq" id="WP_013960291.1">
    <property type="nucleotide sequence ID" value="NC_015730.1"/>
</dbReference>
<dbReference type="PROSITE" id="PS50893">
    <property type="entry name" value="ABC_TRANSPORTER_2"/>
    <property type="match status" value="1"/>
</dbReference>
<dbReference type="PANTHER" id="PTHR24221">
    <property type="entry name" value="ATP-BINDING CASSETTE SUB-FAMILY B"/>
    <property type="match status" value="1"/>
</dbReference>
<dbReference type="GO" id="GO:0005524">
    <property type="term" value="F:ATP binding"/>
    <property type="evidence" value="ECO:0007669"/>
    <property type="project" value="UniProtKB-KW"/>
</dbReference>
<dbReference type="InterPro" id="IPR003439">
    <property type="entry name" value="ABC_transporter-like_ATP-bd"/>
</dbReference>
<dbReference type="OrthoDB" id="9808328at2"/>
<dbReference type="InterPro" id="IPR005074">
    <property type="entry name" value="Peptidase_C39"/>
</dbReference>
<evidence type="ECO:0000256" key="1">
    <source>
        <dbReference type="ARBA" id="ARBA00004651"/>
    </source>
</evidence>
<feature type="transmembrane region" description="Helical" evidence="8">
    <location>
        <begin position="456"/>
        <end position="481"/>
    </location>
</feature>
<evidence type="ECO:0000256" key="7">
    <source>
        <dbReference type="SAM" id="MobiDB-lite"/>
    </source>
</evidence>
<dbReference type="InterPro" id="IPR027417">
    <property type="entry name" value="P-loop_NTPase"/>
</dbReference>
<evidence type="ECO:0000256" key="4">
    <source>
        <dbReference type="ARBA" id="ARBA00022840"/>
    </source>
</evidence>
<evidence type="ECO:0000256" key="3">
    <source>
        <dbReference type="ARBA" id="ARBA00022741"/>
    </source>
</evidence>
<proteinExistence type="predicted"/>
<dbReference type="GO" id="GO:0016887">
    <property type="term" value="F:ATP hydrolysis activity"/>
    <property type="evidence" value="ECO:0007669"/>
    <property type="project" value="InterPro"/>
</dbReference>
<keyword evidence="13" id="KW-1185">Reference proteome</keyword>
<comment type="subcellular location">
    <subcellularLocation>
        <location evidence="1">Cell membrane</location>
        <topology evidence="1">Multi-pass membrane protein</topology>
    </subcellularLocation>
</comment>
<dbReference type="InterPro" id="IPR036640">
    <property type="entry name" value="ABC1_TM_sf"/>
</dbReference>
<evidence type="ECO:0000313" key="13">
    <source>
        <dbReference type="Proteomes" id="UP000001353"/>
    </source>
</evidence>
<dbReference type="GO" id="GO:0006508">
    <property type="term" value="P:proteolysis"/>
    <property type="evidence" value="ECO:0007669"/>
    <property type="project" value="InterPro"/>
</dbReference>
<dbReference type="InterPro" id="IPR017871">
    <property type="entry name" value="ABC_transporter-like_CS"/>
</dbReference>
<dbReference type="PROSITE" id="PS50929">
    <property type="entry name" value="ABC_TM1F"/>
    <property type="match status" value="1"/>
</dbReference>
<dbReference type="HOGENOM" id="CLU_000604_95_6_5"/>
<evidence type="ECO:0000256" key="5">
    <source>
        <dbReference type="ARBA" id="ARBA00022989"/>
    </source>
</evidence>
<dbReference type="InterPro" id="IPR003593">
    <property type="entry name" value="AAA+_ATPase"/>
</dbReference>
<dbReference type="CDD" id="cd18587">
    <property type="entry name" value="ABC_6TM_LapB_like"/>
    <property type="match status" value="1"/>
</dbReference>
<dbReference type="GO" id="GO:0140359">
    <property type="term" value="F:ABC-type transporter activity"/>
    <property type="evidence" value="ECO:0007669"/>
    <property type="project" value="InterPro"/>
</dbReference>
<dbReference type="InterPro" id="IPR039421">
    <property type="entry name" value="Type_1_exporter"/>
</dbReference>
<dbReference type="SUPFAM" id="SSF90123">
    <property type="entry name" value="ABC transporter transmembrane region"/>
    <property type="match status" value="1"/>
</dbReference>
<evidence type="ECO:0000259" key="10">
    <source>
        <dbReference type="PROSITE" id="PS50929"/>
    </source>
</evidence>
<dbReference type="NCBIfam" id="TIGR03375">
    <property type="entry name" value="type_I_sec_LssB"/>
    <property type="match status" value="1"/>
</dbReference>
<feature type="transmembrane region" description="Helical" evidence="8">
    <location>
        <begin position="204"/>
        <end position="224"/>
    </location>
</feature>
<keyword evidence="2 8" id="KW-0812">Transmembrane</keyword>
<dbReference type="KEGG" id="rli:RLO149_c003180"/>
<evidence type="ECO:0000259" key="9">
    <source>
        <dbReference type="PROSITE" id="PS50893"/>
    </source>
</evidence>
<feature type="domain" description="ABC transporter" evidence="9">
    <location>
        <begin position="519"/>
        <end position="756"/>
    </location>
</feature>
<dbReference type="SUPFAM" id="SSF52540">
    <property type="entry name" value="P-loop containing nucleoside triphosphate hydrolases"/>
    <property type="match status" value="1"/>
</dbReference>
<dbReference type="STRING" id="391595.RLO149_c003180"/>
<keyword evidence="6 8" id="KW-0472">Membrane</keyword>
<dbReference type="SMART" id="SM00382">
    <property type="entry name" value="AAA"/>
    <property type="match status" value="1"/>
</dbReference>
<dbReference type="Pfam" id="PF00005">
    <property type="entry name" value="ABC_tran"/>
    <property type="match status" value="1"/>
</dbReference>
<feature type="transmembrane region" description="Helical" evidence="8">
    <location>
        <begin position="319"/>
        <end position="338"/>
    </location>
</feature>
<reference evidence="12 13" key="1">
    <citation type="journal article" date="2011" name="BMC Genomics">
        <title>Comparative genome analysis and genome-guided physiological analysis of Roseobacter litoralis.</title>
        <authorList>
            <person name="Kalhoefer D."/>
            <person name="Thole S."/>
            <person name="Voget S."/>
            <person name="Lehmann R."/>
            <person name="Liesegang H."/>
            <person name="Wollher A."/>
            <person name="Daniel R."/>
            <person name="Simon M."/>
            <person name="Brinkhoff T."/>
        </authorList>
    </citation>
    <scope>NUCLEOTIDE SEQUENCE [LARGE SCALE GENOMIC DNA]</scope>
    <source>
        <strain evidence="13">ATCC 49566 / DSM 6996 / JCM 21268 / NBRC 15278 / OCh 149</strain>
    </source>
</reference>
<dbReference type="Pfam" id="PF00664">
    <property type="entry name" value="ABC_membrane"/>
    <property type="match status" value="1"/>
</dbReference>
<dbReference type="PROSITE" id="PS00211">
    <property type="entry name" value="ABC_TRANSPORTER_1"/>
    <property type="match status" value="1"/>
</dbReference>
<dbReference type="eggNOG" id="COG2274">
    <property type="taxonomic scope" value="Bacteria"/>
</dbReference>
<evidence type="ECO:0000256" key="6">
    <source>
        <dbReference type="ARBA" id="ARBA00023136"/>
    </source>
</evidence>